<accession>A0A8J1UA54</accession>
<evidence type="ECO:0000256" key="8">
    <source>
        <dbReference type="SAM" id="MobiDB-lite"/>
    </source>
</evidence>
<reference evidence="9" key="1">
    <citation type="submission" date="2022-03" db="EMBL/GenBank/DDBJ databases">
        <authorList>
            <person name="Martin C."/>
        </authorList>
    </citation>
    <scope>NUCLEOTIDE SEQUENCE</scope>
</reference>
<feature type="chain" id="PRO_5042621094" description="Metalloendopeptidase" evidence="7">
    <location>
        <begin position="21"/>
        <end position="321"/>
    </location>
</feature>
<dbReference type="GO" id="GO:0004222">
    <property type="term" value="F:metalloendopeptidase activity"/>
    <property type="evidence" value="ECO:0007669"/>
    <property type="project" value="UniProtKB-UniRule"/>
</dbReference>
<keyword evidence="5 6" id="KW-0482">Metalloprotease</keyword>
<dbReference type="InterPro" id="IPR001506">
    <property type="entry name" value="Peptidase_M12A"/>
</dbReference>
<keyword evidence="1 6" id="KW-0645">Protease</keyword>
<proteinExistence type="predicted"/>
<keyword evidence="3 6" id="KW-0378">Hydrolase</keyword>
<comment type="caution">
    <text evidence="9">The sequence shown here is derived from an EMBL/GenBank/DDBJ whole genome shotgun (WGS) entry which is preliminary data.</text>
</comment>
<evidence type="ECO:0000256" key="6">
    <source>
        <dbReference type="PROSITE-ProRule" id="PRU01211"/>
    </source>
</evidence>
<dbReference type="Pfam" id="PF01400">
    <property type="entry name" value="Astacin"/>
    <property type="match status" value="1"/>
</dbReference>
<feature type="binding site" evidence="6">
    <location>
        <position position="181"/>
    </location>
    <ligand>
        <name>Zn(2+)</name>
        <dbReference type="ChEBI" id="CHEBI:29105"/>
        <note>catalytic</note>
    </ligand>
</feature>
<comment type="cofactor">
    <cofactor evidence="6 7">
        <name>Zn(2+)</name>
        <dbReference type="ChEBI" id="CHEBI:29105"/>
    </cofactor>
    <text evidence="6 7">Binds 1 zinc ion per subunit.</text>
</comment>
<dbReference type="PROSITE" id="PS51864">
    <property type="entry name" value="ASTACIN"/>
    <property type="match status" value="1"/>
</dbReference>
<dbReference type="GO" id="GO:0006508">
    <property type="term" value="P:proteolysis"/>
    <property type="evidence" value="ECO:0007669"/>
    <property type="project" value="UniProtKB-KW"/>
</dbReference>
<feature type="compositionally biased region" description="Low complexity" evidence="8">
    <location>
        <begin position="287"/>
        <end position="313"/>
    </location>
</feature>
<sequence>MNVLTFKYLLLLIGLLGAHARSSLSESASEEEGSGEGENGIDDNGIKDADDELEKMPEEREKPDKEAKGVLIEGDVLVSDSKVRNAAVAPKLWPGGIVYYKIDNTKFSSAVVDNITLAMSQISSKTLRCIKFQERTVQRNYINFVKDDGCFSEIGMKGLDQELSLGTGCNQVGTMMHEILHAIGVSHQHTRNDRDDYVKVNWSQIKASVKVNFEKRDNDNDTNVPYCFNSIMHYGNFAFTSRKDVKTLTSKTKPSMTFGQRVKLENCDIMYLKKLYQCGRGGSGIPIGTSSRSSYSRPSSTIPRSRPSGSSPRKTAFAGEK</sequence>
<feature type="compositionally biased region" description="Basic and acidic residues" evidence="8">
    <location>
        <begin position="44"/>
        <end position="66"/>
    </location>
</feature>
<organism evidence="9 10">
    <name type="scientific">Owenia fusiformis</name>
    <name type="common">Polychaete worm</name>
    <dbReference type="NCBI Taxonomy" id="6347"/>
    <lineage>
        <taxon>Eukaryota</taxon>
        <taxon>Metazoa</taxon>
        <taxon>Spiralia</taxon>
        <taxon>Lophotrochozoa</taxon>
        <taxon>Annelida</taxon>
        <taxon>Polychaeta</taxon>
        <taxon>Sedentaria</taxon>
        <taxon>Canalipalpata</taxon>
        <taxon>Sabellida</taxon>
        <taxon>Oweniida</taxon>
        <taxon>Oweniidae</taxon>
        <taxon>Owenia</taxon>
    </lineage>
</organism>
<feature type="active site" evidence="6">
    <location>
        <position position="178"/>
    </location>
</feature>
<dbReference type="CDD" id="cd04280">
    <property type="entry name" value="ZnMc_astacin_like"/>
    <property type="match status" value="1"/>
</dbReference>
<gene>
    <name evidence="9" type="ORF">OFUS_LOCUS742</name>
</gene>
<name>A0A8J1UA54_OWEFU</name>
<dbReference type="Proteomes" id="UP000749559">
    <property type="component" value="Unassembled WGS sequence"/>
</dbReference>
<dbReference type="EC" id="3.4.24.-" evidence="7"/>
<dbReference type="PANTHER" id="PTHR10127:SF780">
    <property type="entry name" value="METALLOENDOPEPTIDASE"/>
    <property type="match status" value="1"/>
</dbReference>
<protein>
    <recommendedName>
        <fullName evidence="7">Metalloendopeptidase</fullName>
        <ecNumber evidence="7">3.4.24.-</ecNumber>
    </recommendedName>
</protein>
<dbReference type="SUPFAM" id="SSF55486">
    <property type="entry name" value="Metalloproteases ('zincins'), catalytic domain"/>
    <property type="match status" value="1"/>
</dbReference>
<keyword evidence="7" id="KW-0732">Signal</keyword>
<dbReference type="PANTHER" id="PTHR10127">
    <property type="entry name" value="DISCOIDIN, CUB, EGF, LAMININ , AND ZINC METALLOPROTEASE DOMAIN CONTAINING"/>
    <property type="match status" value="1"/>
</dbReference>
<keyword evidence="4 6" id="KW-0862">Zinc</keyword>
<evidence type="ECO:0000256" key="2">
    <source>
        <dbReference type="ARBA" id="ARBA00022723"/>
    </source>
</evidence>
<evidence type="ECO:0000256" key="1">
    <source>
        <dbReference type="ARBA" id="ARBA00022670"/>
    </source>
</evidence>
<evidence type="ECO:0000256" key="4">
    <source>
        <dbReference type="ARBA" id="ARBA00022833"/>
    </source>
</evidence>
<evidence type="ECO:0000256" key="3">
    <source>
        <dbReference type="ARBA" id="ARBA00022801"/>
    </source>
</evidence>
<feature type="region of interest" description="Disordered" evidence="8">
    <location>
        <begin position="26"/>
        <end position="66"/>
    </location>
</feature>
<evidence type="ECO:0000256" key="5">
    <source>
        <dbReference type="ARBA" id="ARBA00023049"/>
    </source>
</evidence>
<evidence type="ECO:0000313" key="9">
    <source>
        <dbReference type="EMBL" id="CAH1773097.1"/>
    </source>
</evidence>
<keyword evidence="10" id="KW-1185">Reference proteome</keyword>
<dbReference type="EMBL" id="CAIIXF020000001">
    <property type="protein sequence ID" value="CAH1773097.1"/>
    <property type="molecule type" value="Genomic_DNA"/>
</dbReference>
<feature type="region of interest" description="Disordered" evidence="8">
    <location>
        <begin position="287"/>
        <end position="321"/>
    </location>
</feature>
<dbReference type="Gene3D" id="3.40.390.10">
    <property type="entry name" value="Collagenase (Catalytic Domain)"/>
    <property type="match status" value="1"/>
</dbReference>
<dbReference type="InterPro" id="IPR024079">
    <property type="entry name" value="MetalloPept_cat_dom_sf"/>
</dbReference>
<evidence type="ECO:0000256" key="7">
    <source>
        <dbReference type="RuleBase" id="RU361183"/>
    </source>
</evidence>
<dbReference type="InterPro" id="IPR006026">
    <property type="entry name" value="Peptidase_Metallo"/>
</dbReference>
<feature type="signal peptide" evidence="7">
    <location>
        <begin position="1"/>
        <end position="20"/>
    </location>
</feature>
<comment type="caution">
    <text evidence="6">Lacks conserved residue(s) required for the propagation of feature annotation.</text>
</comment>
<dbReference type="AlphaFoldDB" id="A0A8J1UA54"/>
<evidence type="ECO:0000313" key="10">
    <source>
        <dbReference type="Proteomes" id="UP000749559"/>
    </source>
</evidence>
<keyword evidence="2 6" id="KW-0479">Metal-binding</keyword>
<dbReference type="GO" id="GO:0008270">
    <property type="term" value="F:zinc ion binding"/>
    <property type="evidence" value="ECO:0007669"/>
    <property type="project" value="UniProtKB-UniRule"/>
</dbReference>
<feature type="binding site" evidence="6">
    <location>
        <position position="177"/>
    </location>
    <ligand>
        <name>Zn(2+)</name>
        <dbReference type="ChEBI" id="CHEBI:29105"/>
        <note>catalytic</note>
    </ligand>
</feature>
<dbReference type="PRINTS" id="PR00480">
    <property type="entry name" value="ASTACIN"/>
</dbReference>
<feature type="compositionally biased region" description="Acidic residues" evidence="8">
    <location>
        <begin position="28"/>
        <end position="41"/>
    </location>
</feature>
<feature type="binding site" evidence="6">
    <location>
        <position position="187"/>
    </location>
    <ligand>
        <name>Zn(2+)</name>
        <dbReference type="ChEBI" id="CHEBI:29105"/>
        <note>catalytic</note>
    </ligand>
</feature>
<dbReference type="SMART" id="SM00235">
    <property type="entry name" value="ZnMc"/>
    <property type="match status" value="1"/>
</dbReference>
<dbReference type="OrthoDB" id="291007at2759"/>
<dbReference type="InterPro" id="IPR034035">
    <property type="entry name" value="Astacin-like_dom"/>
</dbReference>